<feature type="domain" description="C3H1-type" evidence="7">
    <location>
        <begin position="23"/>
        <end position="49"/>
    </location>
</feature>
<evidence type="ECO:0000256" key="4">
    <source>
        <dbReference type="PROSITE-ProRule" id="PRU00221"/>
    </source>
</evidence>
<dbReference type="InterPro" id="IPR001680">
    <property type="entry name" value="WD40_rpt"/>
</dbReference>
<sequence length="225" mass="24446">MAMDADGRNGNKRFHQRLAPPDRANNKVCYHWRAGRCNRHPCPFLHSELPPHQHQQPVSPDGGAVAKRNNVWRNPGTASAASGPPSKWGKGRGGGAVGRPPGRASDRICHYFLAGNCTYGENCRFLHSWFISDSFSLLTPLQGHQKGCLQAVSGIALPSGSDKLYSGSMDESVRAWDCQTGQAWNTQTATELSLDGPSGQVYSLVVGNEFLFAGTQCYSLPHVNQ</sequence>
<name>A0A426ZCQ4_ENSVE</name>
<feature type="zinc finger region" description="C3H1-type" evidence="5">
    <location>
        <begin position="103"/>
        <end position="130"/>
    </location>
</feature>
<evidence type="ECO:0000256" key="6">
    <source>
        <dbReference type="SAM" id="MobiDB-lite"/>
    </source>
</evidence>
<dbReference type="PANTHER" id="PTHR44489:SF1">
    <property type="entry name" value="ZINC FINGER CCCH DOMAIN-CONTAINING PROTEIN 63"/>
    <property type="match status" value="1"/>
</dbReference>
<feature type="domain" description="C3H1-type" evidence="7">
    <location>
        <begin position="103"/>
        <end position="130"/>
    </location>
</feature>
<dbReference type="SUPFAM" id="SSF50978">
    <property type="entry name" value="WD40 repeat-like"/>
    <property type="match status" value="1"/>
</dbReference>
<evidence type="ECO:0000313" key="8">
    <source>
        <dbReference type="EMBL" id="RRT61754.1"/>
    </source>
</evidence>
<evidence type="ECO:0000256" key="3">
    <source>
        <dbReference type="ARBA" id="ARBA00022833"/>
    </source>
</evidence>
<dbReference type="SUPFAM" id="SSF90229">
    <property type="entry name" value="CCCH zinc finger"/>
    <property type="match status" value="1"/>
</dbReference>
<organism evidence="8 9">
    <name type="scientific">Ensete ventricosum</name>
    <name type="common">Abyssinian banana</name>
    <name type="synonym">Musa ensete</name>
    <dbReference type="NCBI Taxonomy" id="4639"/>
    <lineage>
        <taxon>Eukaryota</taxon>
        <taxon>Viridiplantae</taxon>
        <taxon>Streptophyta</taxon>
        <taxon>Embryophyta</taxon>
        <taxon>Tracheophyta</taxon>
        <taxon>Spermatophyta</taxon>
        <taxon>Magnoliopsida</taxon>
        <taxon>Liliopsida</taxon>
        <taxon>Zingiberales</taxon>
        <taxon>Musaceae</taxon>
        <taxon>Ensete</taxon>
    </lineage>
</organism>
<gene>
    <name evidence="8" type="ORF">B296_00041423</name>
</gene>
<dbReference type="PROSITE" id="PS50103">
    <property type="entry name" value="ZF_C3H1"/>
    <property type="match status" value="2"/>
</dbReference>
<evidence type="ECO:0000256" key="5">
    <source>
        <dbReference type="PROSITE-ProRule" id="PRU00723"/>
    </source>
</evidence>
<dbReference type="PROSITE" id="PS50082">
    <property type="entry name" value="WD_REPEATS_2"/>
    <property type="match status" value="1"/>
</dbReference>
<feature type="non-terminal residue" evidence="8">
    <location>
        <position position="225"/>
    </location>
</feature>
<dbReference type="InterPro" id="IPR044715">
    <property type="entry name" value="WDR86-like"/>
</dbReference>
<feature type="zinc finger region" description="C3H1-type" evidence="5">
    <location>
        <begin position="23"/>
        <end position="49"/>
    </location>
</feature>
<dbReference type="Pfam" id="PF18044">
    <property type="entry name" value="zf-CCCH_4"/>
    <property type="match status" value="1"/>
</dbReference>
<protein>
    <recommendedName>
        <fullName evidence="7">C3H1-type domain-containing protein</fullName>
    </recommendedName>
</protein>
<dbReference type="Gene3D" id="3.30.1370.210">
    <property type="match status" value="1"/>
</dbReference>
<proteinExistence type="predicted"/>
<keyword evidence="1 5" id="KW-0479">Metal-binding</keyword>
<dbReference type="SMART" id="SM00356">
    <property type="entry name" value="ZnF_C3H1"/>
    <property type="match status" value="2"/>
</dbReference>
<keyword evidence="2 5" id="KW-0863">Zinc-finger</keyword>
<dbReference type="GO" id="GO:0008270">
    <property type="term" value="F:zinc ion binding"/>
    <property type="evidence" value="ECO:0007669"/>
    <property type="project" value="UniProtKB-KW"/>
</dbReference>
<dbReference type="Proteomes" id="UP000287651">
    <property type="component" value="Unassembled WGS sequence"/>
</dbReference>
<evidence type="ECO:0000259" key="7">
    <source>
        <dbReference type="PROSITE" id="PS50103"/>
    </source>
</evidence>
<dbReference type="InterPro" id="IPR000571">
    <property type="entry name" value="Znf_CCCH"/>
</dbReference>
<feature type="repeat" description="WD" evidence="4">
    <location>
        <begin position="145"/>
        <end position="186"/>
    </location>
</feature>
<dbReference type="InterPro" id="IPR036855">
    <property type="entry name" value="Znf_CCCH_sf"/>
</dbReference>
<dbReference type="EMBL" id="AMZH03007261">
    <property type="protein sequence ID" value="RRT61754.1"/>
    <property type="molecule type" value="Genomic_DNA"/>
</dbReference>
<feature type="region of interest" description="Disordered" evidence="6">
    <location>
        <begin position="50"/>
        <end position="100"/>
    </location>
</feature>
<evidence type="ECO:0000256" key="2">
    <source>
        <dbReference type="ARBA" id="ARBA00022771"/>
    </source>
</evidence>
<keyword evidence="3 5" id="KW-0862">Zinc</keyword>
<dbReference type="InterPro" id="IPR036322">
    <property type="entry name" value="WD40_repeat_dom_sf"/>
</dbReference>
<dbReference type="PANTHER" id="PTHR44489">
    <property type="match status" value="1"/>
</dbReference>
<evidence type="ECO:0000313" key="9">
    <source>
        <dbReference type="Proteomes" id="UP000287651"/>
    </source>
</evidence>
<keyword evidence="4" id="KW-0853">WD repeat</keyword>
<dbReference type="Gene3D" id="2.130.10.10">
    <property type="entry name" value="YVTN repeat-like/Quinoprotein amine dehydrogenase"/>
    <property type="match status" value="1"/>
</dbReference>
<reference evidence="8 9" key="1">
    <citation type="journal article" date="2014" name="Agronomy (Basel)">
        <title>A Draft Genome Sequence for Ensete ventricosum, the Drought-Tolerant Tree Against Hunger.</title>
        <authorList>
            <person name="Harrison J."/>
            <person name="Moore K.A."/>
            <person name="Paszkiewicz K."/>
            <person name="Jones T."/>
            <person name="Grant M."/>
            <person name="Ambacheew D."/>
            <person name="Muzemil S."/>
            <person name="Studholme D.J."/>
        </authorList>
    </citation>
    <scope>NUCLEOTIDE SEQUENCE [LARGE SCALE GENOMIC DNA]</scope>
</reference>
<accession>A0A426ZCQ4</accession>
<dbReference type="AlphaFoldDB" id="A0A426ZCQ4"/>
<dbReference type="InterPro" id="IPR041367">
    <property type="entry name" value="Znf-CCCH_4"/>
</dbReference>
<comment type="caution">
    <text evidence="8">The sequence shown here is derived from an EMBL/GenBank/DDBJ whole genome shotgun (WGS) entry which is preliminary data.</text>
</comment>
<evidence type="ECO:0000256" key="1">
    <source>
        <dbReference type="ARBA" id="ARBA00022723"/>
    </source>
</evidence>
<dbReference type="InterPro" id="IPR015943">
    <property type="entry name" value="WD40/YVTN_repeat-like_dom_sf"/>
</dbReference>